<feature type="region of interest" description="Disordered" evidence="1">
    <location>
        <begin position="1"/>
        <end position="29"/>
    </location>
</feature>
<reference evidence="3" key="1">
    <citation type="journal article" date="2011" name="Nat. Biotechnol.">
        <title>The genomic sequence of the Chinese hamster ovary (CHO)-K1 cell line.</title>
        <authorList>
            <person name="Xu X."/>
            <person name="Nagarajan H."/>
            <person name="Lewis N.E."/>
            <person name="Pan S."/>
            <person name="Cai Z."/>
            <person name="Liu X."/>
            <person name="Chen W."/>
            <person name="Xie M."/>
            <person name="Wang W."/>
            <person name="Hammond S."/>
            <person name="Andersen M.R."/>
            <person name="Neff N."/>
            <person name="Passarelli B."/>
            <person name="Koh W."/>
            <person name="Fan H.C."/>
            <person name="Wang J."/>
            <person name="Gui Y."/>
            <person name="Lee K.H."/>
            <person name="Betenbaugh M.J."/>
            <person name="Quake S.R."/>
            <person name="Famili I."/>
            <person name="Palsson B.O."/>
            <person name="Wang J."/>
        </authorList>
    </citation>
    <scope>NUCLEOTIDE SEQUENCE [LARGE SCALE GENOMIC DNA]</scope>
    <source>
        <strain evidence="3">CHO K1 cell line</strain>
    </source>
</reference>
<protein>
    <submittedName>
        <fullName evidence="2">Uncharacterized protein</fullName>
    </submittedName>
</protein>
<gene>
    <name evidence="2" type="ORF">I79_018348</name>
</gene>
<name>G3I4G9_CRIGR</name>
<dbReference type="InParanoid" id="G3I4G9"/>
<proteinExistence type="predicted"/>
<sequence>MTLGTEKARQMTTMTPVPLMEEREDGGKVNNCQVSETGFDNMVKRSVGIDICSHSCSEDKARGPSELMNLRTAWKIH</sequence>
<evidence type="ECO:0000256" key="1">
    <source>
        <dbReference type="SAM" id="MobiDB-lite"/>
    </source>
</evidence>
<organism evidence="2 3">
    <name type="scientific">Cricetulus griseus</name>
    <name type="common">Chinese hamster</name>
    <name type="synonym">Cricetulus barabensis griseus</name>
    <dbReference type="NCBI Taxonomy" id="10029"/>
    <lineage>
        <taxon>Eukaryota</taxon>
        <taxon>Metazoa</taxon>
        <taxon>Chordata</taxon>
        <taxon>Craniata</taxon>
        <taxon>Vertebrata</taxon>
        <taxon>Euteleostomi</taxon>
        <taxon>Mammalia</taxon>
        <taxon>Eutheria</taxon>
        <taxon>Euarchontoglires</taxon>
        <taxon>Glires</taxon>
        <taxon>Rodentia</taxon>
        <taxon>Myomorpha</taxon>
        <taxon>Muroidea</taxon>
        <taxon>Cricetidae</taxon>
        <taxon>Cricetinae</taxon>
        <taxon>Cricetulus</taxon>
    </lineage>
</organism>
<dbReference type="EMBL" id="JH001251">
    <property type="protein sequence ID" value="EGW09860.1"/>
    <property type="molecule type" value="Genomic_DNA"/>
</dbReference>
<accession>G3I4G9</accession>
<dbReference type="Proteomes" id="UP000001075">
    <property type="component" value="Unassembled WGS sequence"/>
</dbReference>
<evidence type="ECO:0000313" key="2">
    <source>
        <dbReference type="EMBL" id="EGW09860.1"/>
    </source>
</evidence>
<dbReference type="AlphaFoldDB" id="G3I4G9"/>
<evidence type="ECO:0000313" key="3">
    <source>
        <dbReference type="Proteomes" id="UP000001075"/>
    </source>
</evidence>